<reference evidence="2" key="1">
    <citation type="journal article" date="2023" name="Commun. Biol.">
        <title>Genome analysis of Parmales, the sister group of diatoms, reveals the evolutionary specialization of diatoms from phago-mixotrophs to photoautotrophs.</title>
        <authorList>
            <person name="Ban H."/>
            <person name="Sato S."/>
            <person name="Yoshikawa S."/>
            <person name="Yamada K."/>
            <person name="Nakamura Y."/>
            <person name="Ichinomiya M."/>
            <person name="Sato N."/>
            <person name="Blanc-Mathieu R."/>
            <person name="Endo H."/>
            <person name="Kuwata A."/>
            <person name="Ogata H."/>
        </authorList>
    </citation>
    <scope>NUCLEOTIDE SEQUENCE [LARGE SCALE GENOMIC DNA]</scope>
    <source>
        <strain evidence="2">NIES 3700</strain>
    </source>
</reference>
<sequence>MVALSWPLALSASVYIIVSVVSLQVTSIKNFRPVFPASSVPLFRSGAPDSDLASLTNFTIFDLRNSDEINLPDDYIDDDVDNGVTIVNRPLLFPDRVWSDVRDNEWTLVECVTSEITSIFSSSSYSKSLYSTLENGGISSLYRVILRTSVKEVNEVINEIISTSITSKNPILINCAKGKDRTGLICAILHLLVGIDDDIIILEYSKSEGNLNEDRTVNYKESGLDWSKFRGSPSIAMVDTLDYIRSEGYINKLNLDVDKLNDFKIIINNNKQ</sequence>
<gene>
    <name evidence="1" type="ORF">TrLO_g15092</name>
</gene>
<dbReference type="InterPro" id="IPR029021">
    <property type="entry name" value="Prot-tyrosine_phosphatase-like"/>
</dbReference>
<organism evidence="1 2">
    <name type="scientific">Triparma laevis f. longispina</name>
    <dbReference type="NCBI Taxonomy" id="1714387"/>
    <lineage>
        <taxon>Eukaryota</taxon>
        <taxon>Sar</taxon>
        <taxon>Stramenopiles</taxon>
        <taxon>Ochrophyta</taxon>
        <taxon>Bolidophyceae</taxon>
        <taxon>Parmales</taxon>
        <taxon>Triparmaceae</taxon>
        <taxon>Triparma</taxon>
    </lineage>
</organism>
<accession>A0A9W7E7I8</accession>
<dbReference type="AlphaFoldDB" id="A0A9W7E7I8"/>
<dbReference type="Pfam" id="PF13350">
    <property type="entry name" value="Y_phosphatase3"/>
    <property type="match status" value="1"/>
</dbReference>
<evidence type="ECO:0008006" key="3">
    <source>
        <dbReference type="Google" id="ProtNLM"/>
    </source>
</evidence>
<dbReference type="PANTHER" id="PTHR31126">
    <property type="entry name" value="TYROSINE-PROTEIN PHOSPHATASE"/>
    <property type="match status" value="1"/>
</dbReference>
<proteinExistence type="predicted"/>
<name>A0A9W7E7I8_9STRA</name>
<dbReference type="OrthoDB" id="449382at2759"/>
<dbReference type="SUPFAM" id="SSF52799">
    <property type="entry name" value="(Phosphotyrosine protein) phosphatases II"/>
    <property type="match status" value="1"/>
</dbReference>
<evidence type="ECO:0000313" key="2">
    <source>
        <dbReference type="Proteomes" id="UP001165122"/>
    </source>
</evidence>
<dbReference type="InterPro" id="IPR026893">
    <property type="entry name" value="Tyr/Ser_Pase_IphP-type"/>
</dbReference>
<dbReference type="Gene3D" id="3.90.190.10">
    <property type="entry name" value="Protein tyrosine phosphatase superfamily"/>
    <property type="match status" value="1"/>
</dbReference>
<dbReference type="EMBL" id="BRXW01000592">
    <property type="protein sequence ID" value="GMH68388.1"/>
    <property type="molecule type" value="Genomic_DNA"/>
</dbReference>
<keyword evidence="2" id="KW-1185">Reference proteome</keyword>
<dbReference type="Proteomes" id="UP001165122">
    <property type="component" value="Unassembled WGS sequence"/>
</dbReference>
<evidence type="ECO:0000313" key="1">
    <source>
        <dbReference type="EMBL" id="GMH68388.1"/>
    </source>
</evidence>
<dbReference type="GO" id="GO:0004721">
    <property type="term" value="F:phosphoprotein phosphatase activity"/>
    <property type="evidence" value="ECO:0007669"/>
    <property type="project" value="InterPro"/>
</dbReference>
<comment type="caution">
    <text evidence="1">The sequence shown here is derived from an EMBL/GenBank/DDBJ whole genome shotgun (WGS) entry which is preliminary data.</text>
</comment>
<dbReference type="PANTHER" id="PTHR31126:SF1">
    <property type="entry name" value="TYROSINE SPECIFIC PROTEIN PHOSPHATASES DOMAIN-CONTAINING PROTEIN"/>
    <property type="match status" value="1"/>
</dbReference>
<protein>
    <recommendedName>
        <fullName evidence="3">Tyrosine specific protein phosphatases domain-containing protein</fullName>
    </recommendedName>
</protein>